<dbReference type="SUPFAM" id="SSF50998">
    <property type="entry name" value="Quinoprotein alcohol dehydrogenase-like"/>
    <property type="match status" value="1"/>
</dbReference>
<dbReference type="InterPro" id="IPR015943">
    <property type="entry name" value="WD40/YVTN_repeat-like_dom_sf"/>
</dbReference>
<evidence type="ECO:0000256" key="6">
    <source>
        <dbReference type="ARBA" id="ARBA00023263"/>
    </source>
</evidence>
<gene>
    <name evidence="9" type="ORF">ThidrDRAFT_1691</name>
</gene>
<dbReference type="AlphaFoldDB" id="G2E078"/>
<evidence type="ECO:0000256" key="4">
    <source>
        <dbReference type="ARBA" id="ARBA00022723"/>
    </source>
</evidence>
<accession>G2E078</accession>
<evidence type="ECO:0000313" key="9">
    <source>
        <dbReference type="EMBL" id="EGV31806.1"/>
    </source>
</evidence>
<dbReference type="GO" id="GO:0046872">
    <property type="term" value="F:metal ion binding"/>
    <property type="evidence" value="ECO:0007669"/>
    <property type="project" value="UniProtKB-KW"/>
</dbReference>
<dbReference type="InterPro" id="IPR008707">
    <property type="entry name" value="B-propeller_PilY1"/>
</dbReference>
<evidence type="ECO:0000256" key="3">
    <source>
        <dbReference type="ARBA" id="ARBA00022558"/>
    </source>
</evidence>
<keyword evidence="5" id="KW-0106">Calcium</keyword>
<evidence type="ECO:0000313" key="10">
    <source>
        <dbReference type="Proteomes" id="UP000004200"/>
    </source>
</evidence>
<evidence type="ECO:0000256" key="5">
    <source>
        <dbReference type="ARBA" id="ARBA00022837"/>
    </source>
</evidence>
<feature type="region of interest" description="Disordered" evidence="7">
    <location>
        <begin position="1166"/>
        <end position="1188"/>
    </location>
</feature>
<comment type="caution">
    <text evidence="9">The sequence shown here is derived from an EMBL/GenBank/DDBJ whole genome shotgun (WGS) entry which is preliminary data.</text>
</comment>
<comment type="similarity">
    <text evidence="2">Belongs to the PilY1 family.</text>
</comment>
<sequence>MSASASFTRLLIHAQALLAGACLGLVLATPVIAAVDIEPKPLFTTPAVTPALILAVDDSGSMDSEILTKNNDGALWWHTGDKSFTGRNQSDAVEAGVLNFNMNGGANGTWKKFVYLFPNGTGQKSGRRQYSDSSNDHYAVPPIGDFAFARSHEYNLMYFNPATTYKPWPSLGGKTFSDSNPTAAKTDPTRGSETFNLTVDRVNSNNNHKFRVYPGMTLPIGTRKLSGSTCQAELTAPEAVTAVASQALCYFPATFYLKETTPLPAGFGYLTSKTIGGADAVVDGKAPNGSNMIRYEIKPENFDSTAAYDAAIQNFANWFTYYHKRHIATRGAIGQAFKDIYGFRVGSYLINTNPSSTLVYRDMSVDSDRDDFFEMVYEDYLGSGGTPNRRAVNRMWSQLERTDNGAPIQEKCQMNFGVLFTDGYSDVHDTGVGNRDDELGSPFADTYSNTMGDVAARLYLDNPRPDLPTGEVPVPLGCSLATPSPRLDCNTNLHLNLFAITMGSPGTIFNVNQAQTDDPYTNPPTWPSVTTTRNPVQIDDLWHATLNGRGTFLSVDVPSELGEKFSEILAEIGSRLETSSSSAATSSAILSTSTLVYTAGFRSEDWSGTFTAHSVTASEEQGPLVWNAEAKLRNMYAASRKIFTRAADTAGVGSGAVFEWANLTAAQKAALNYNASNISDGLGSDRVDWLRGNESANATFRDRDGKLLGDIVNSDPQYDDGVLYVGANDGMLHAFNGETGDEIFAFIPSELMLSEPGESYAPLSRLTDPNYTHRYMMDGSVSVMTAVLSGTEKKVLVGSMGLGGRSVFALDVTDPTSFSTSNVLWEFRDADLGYGVGQPLIGQFNDGTWVAVFGNGYNSDQNRAFLYVVNLATGALIAKLDTATGDATTPNGLAAPIGTIWPAMNGKAQRIYAGDLLGNLWRFDVSSTPWTVELLFTATDDNGNLQPITSRPAVGKLPDVDNYVVVTFGTGSYFRTSDKTDNHIQSLYGIFDPVGASPNPVNDRSDLLEQEVVYYGVNAFGNYANRVRVLSNHALDTATPEAGWYIDLDEADTGELGERVISDAKVKYSGELVWAEISTLILDEDVCGSGRNGYLMDIDLATGGRTASAVLDLDFNGSFDAGDKVQLADGTWADVSGIHYGQGEEIIAIGSPNQTYELLVPGGDPNGRYARGRKSGTDIGRQGWQQLR</sequence>
<name>G2E078_9GAMM</name>
<evidence type="ECO:0000256" key="2">
    <source>
        <dbReference type="ARBA" id="ARBA00008387"/>
    </source>
</evidence>
<feature type="domain" description="PilY1 beta-propeller" evidence="8">
    <location>
        <begin position="723"/>
        <end position="993"/>
    </location>
</feature>
<evidence type="ECO:0000256" key="1">
    <source>
        <dbReference type="ARBA" id="ARBA00004561"/>
    </source>
</evidence>
<dbReference type="InterPro" id="IPR011047">
    <property type="entry name" value="Quinoprotein_ADH-like_sf"/>
</dbReference>
<dbReference type="eggNOG" id="COG3419">
    <property type="taxonomic scope" value="Bacteria"/>
</dbReference>
<dbReference type="Pfam" id="PF05567">
    <property type="entry name" value="T4P_PilY1"/>
    <property type="match status" value="1"/>
</dbReference>
<dbReference type="RefSeq" id="WP_007040405.1">
    <property type="nucleotide sequence ID" value="NZ_AFWT01000010.1"/>
</dbReference>
<organism evidence="9 10">
    <name type="scientific">Thiorhodococcus drewsii AZ1</name>
    <dbReference type="NCBI Taxonomy" id="765913"/>
    <lineage>
        <taxon>Bacteria</taxon>
        <taxon>Pseudomonadati</taxon>
        <taxon>Pseudomonadota</taxon>
        <taxon>Gammaproteobacteria</taxon>
        <taxon>Chromatiales</taxon>
        <taxon>Chromatiaceae</taxon>
        <taxon>Thiorhodococcus</taxon>
    </lineage>
</organism>
<dbReference type="STRING" id="765913.ThidrDRAFT_1691"/>
<keyword evidence="3" id="KW-1029">Fimbrium biogenesis</keyword>
<reference evidence="9 10" key="1">
    <citation type="submission" date="2011-06" db="EMBL/GenBank/DDBJ databases">
        <title>The draft genome of Thiorhodococcus drewsii AZ1.</title>
        <authorList>
            <consortium name="US DOE Joint Genome Institute (JGI-PGF)"/>
            <person name="Lucas S."/>
            <person name="Han J."/>
            <person name="Lapidus A."/>
            <person name="Cheng J.-F."/>
            <person name="Goodwin L."/>
            <person name="Pitluck S."/>
            <person name="Peters L."/>
            <person name="Land M.L."/>
            <person name="Hauser L."/>
            <person name="Vogl K."/>
            <person name="Liu Z."/>
            <person name="Imhoff J."/>
            <person name="Thiel V."/>
            <person name="Frigaard N.-U."/>
            <person name="Bryant D.A."/>
            <person name="Woyke T.J."/>
        </authorList>
    </citation>
    <scope>NUCLEOTIDE SEQUENCE [LARGE SCALE GENOMIC DNA]</scope>
    <source>
        <strain evidence="9 10">AZ1</strain>
    </source>
</reference>
<keyword evidence="10" id="KW-1185">Reference proteome</keyword>
<protein>
    <submittedName>
        <fullName evidence="9">PilC domain protein</fullName>
    </submittedName>
</protein>
<dbReference type="Proteomes" id="UP000004200">
    <property type="component" value="Unassembled WGS sequence"/>
</dbReference>
<dbReference type="OrthoDB" id="7156875at2"/>
<dbReference type="EMBL" id="AFWT01000010">
    <property type="protein sequence ID" value="EGV31806.1"/>
    <property type="molecule type" value="Genomic_DNA"/>
</dbReference>
<evidence type="ECO:0000256" key="7">
    <source>
        <dbReference type="SAM" id="MobiDB-lite"/>
    </source>
</evidence>
<keyword evidence="6" id="KW-0281">Fimbrium</keyword>
<keyword evidence="4" id="KW-0479">Metal-binding</keyword>
<dbReference type="PATRIC" id="fig|765913.3.peg.1714"/>
<dbReference type="GO" id="GO:0009289">
    <property type="term" value="C:pilus"/>
    <property type="evidence" value="ECO:0007669"/>
    <property type="project" value="UniProtKB-SubCell"/>
</dbReference>
<dbReference type="Gene3D" id="2.130.10.10">
    <property type="entry name" value="YVTN repeat-like/Quinoprotein amine dehydrogenase"/>
    <property type="match status" value="1"/>
</dbReference>
<evidence type="ECO:0000259" key="8">
    <source>
        <dbReference type="Pfam" id="PF05567"/>
    </source>
</evidence>
<dbReference type="InterPro" id="IPR018391">
    <property type="entry name" value="PQQ_b-propeller_rpt"/>
</dbReference>
<proteinExistence type="inferred from homology"/>
<comment type="subcellular location">
    <subcellularLocation>
        <location evidence="1">Fimbrium</location>
    </subcellularLocation>
</comment>
<dbReference type="SMART" id="SM00564">
    <property type="entry name" value="PQQ"/>
    <property type="match status" value="2"/>
</dbReference>